<keyword evidence="1" id="KW-0812">Transmembrane</keyword>
<proteinExistence type="predicted"/>
<organism evidence="2 3">
    <name type="scientific">Musa troglodytarum</name>
    <name type="common">fe'i banana</name>
    <dbReference type="NCBI Taxonomy" id="320322"/>
    <lineage>
        <taxon>Eukaryota</taxon>
        <taxon>Viridiplantae</taxon>
        <taxon>Streptophyta</taxon>
        <taxon>Embryophyta</taxon>
        <taxon>Tracheophyta</taxon>
        <taxon>Spermatophyta</taxon>
        <taxon>Magnoliopsida</taxon>
        <taxon>Liliopsida</taxon>
        <taxon>Zingiberales</taxon>
        <taxon>Musaceae</taxon>
        <taxon>Musa</taxon>
    </lineage>
</organism>
<evidence type="ECO:0000256" key="1">
    <source>
        <dbReference type="SAM" id="Phobius"/>
    </source>
</evidence>
<name>A0A9E7HEN6_9LILI</name>
<evidence type="ECO:0000313" key="3">
    <source>
        <dbReference type="Proteomes" id="UP001055439"/>
    </source>
</evidence>
<protein>
    <submittedName>
        <fullName evidence="2">Uncharacterized protein</fullName>
    </submittedName>
</protein>
<evidence type="ECO:0000313" key="2">
    <source>
        <dbReference type="EMBL" id="URE31810.1"/>
    </source>
</evidence>
<dbReference type="EMBL" id="CP097510">
    <property type="protein sequence ID" value="URE31810.1"/>
    <property type="molecule type" value="Genomic_DNA"/>
</dbReference>
<dbReference type="AlphaFoldDB" id="A0A9E7HEN6"/>
<gene>
    <name evidence="2" type="ORF">MUK42_06809</name>
</gene>
<dbReference type="OrthoDB" id="19908at2759"/>
<accession>A0A9E7HEN6</accession>
<reference evidence="2" key="1">
    <citation type="submission" date="2022-05" db="EMBL/GenBank/DDBJ databases">
        <title>The Musa troglodytarum L. genome provides insights into the mechanism of non-climacteric behaviour and enrichment of carotenoids.</title>
        <authorList>
            <person name="Wang J."/>
        </authorList>
    </citation>
    <scope>NUCLEOTIDE SEQUENCE</scope>
    <source>
        <tissue evidence="2">Leaf</tissue>
    </source>
</reference>
<keyword evidence="1" id="KW-1133">Transmembrane helix</keyword>
<keyword evidence="1" id="KW-0472">Membrane</keyword>
<keyword evidence="3" id="KW-1185">Reference proteome</keyword>
<feature type="transmembrane region" description="Helical" evidence="1">
    <location>
        <begin position="82"/>
        <end position="106"/>
    </location>
</feature>
<dbReference type="Proteomes" id="UP001055439">
    <property type="component" value="Chromosome 8"/>
</dbReference>
<sequence length="207" mass="23450">MRLQRSSDGEGHDEEGSWTWQDTKKCFVEWNAVRDGSSLRWAEHGRGQVLAPLGGRYRTQEGAEGSWPLWSKKSWSTTKEGILAQVGLLLPLLALIVVLVFFLIVVEGGNDRGARDELTLGWLPAGSDYRRSIAECLRGDEFELGMKATRRILPHSAITPFPSLKMQRGYLEIIFIIIITHKHMYIKIHIPRDTPGHTARYIGTIRN</sequence>